<accession>A0AAW1XNG9</accession>
<evidence type="ECO:0000313" key="1">
    <source>
        <dbReference type="EMBL" id="KAK9937483.1"/>
    </source>
</evidence>
<sequence>MVAEQRRWGLGGGAEWVVVSWFRGGLGKTGHLEVGLGVGKEERGSPARLRREMRVSRLRNRGTALN</sequence>
<dbReference type="AlphaFoldDB" id="A0AAW1XNG9"/>
<name>A0AAW1XNG9_RUBAR</name>
<evidence type="ECO:0000313" key="2">
    <source>
        <dbReference type="Proteomes" id="UP001457282"/>
    </source>
</evidence>
<proteinExistence type="predicted"/>
<comment type="caution">
    <text evidence="1">The sequence shown here is derived from an EMBL/GenBank/DDBJ whole genome shotgun (WGS) entry which is preliminary data.</text>
</comment>
<organism evidence="1 2">
    <name type="scientific">Rubus argutus</name>
    <name type="common">Southern blackberry</name>
    <dbReference type="NCBI Taxonomy" id="59490"/>
    <lineage>
        <taxon>Eukaryota</taxon>
        <taxon>Viridiplantae</taxon>
        <taxon>Streptophyta</taxon>
        <taxon>Embryophyta</taxon>
        <taxon>Tracheophyta</taxon>
        <taxon>Spermatophyta</taxon>
        <taxon>Magnoliopsida</taxon>
        <taxon>eudicotyledons</taxon>
        <taxon>Gunneridae</taxon>
        <taxon>Pentapetalae</taxon>
        <taxon>rosids</taxon>
        <taxon>fabids</taxon>
        <taxon>Rosales</taxon>
        <taxon>Rosaceae</taxon>
        <taxon>Rosoideae</taxon>
        <taxon>Rosoideae incertae sedis</taxon>
        <taxon>Rubus</taxon>
    </lineage>
</organism>
<gene>
    <name evidence="1" type="ORF">M0R45_014269</name>
</gene>
<dbReference type="Proteomes" id="UP001457282">
    <property type="component" value="Unassembled WGS sequence"/>
</dbReference>
<reference evidence="1 2" key="1">
    <citation type="journal article" date="2023" name="G3 (Bethesda)">
        <title>A chromosome-length genome assembly and annotation of blackberry (Rubus argutus, cv. 'Hillquist').</title>
        <authorList>
            <person name="Bruna T."/>
            <person name="Aryal R."/>
            <person name="Dudchenko O."/>
            <person name="Sargent D.J."/>
            <person name="Mead D."/>
            <person name="Buti M."/>
            <person name="Cavallini A."/>
            <person name="Hytonen T."/>
            <person name="Andres J."/>
            <person name="Pham M."/>
            <person name="Weisz D."/>
            <person name="Mascagni F."/>
            <person name="Usai G."/>
            <person name="Natali L."/>
            <person name="Bassil N."/>
            <person name="Fernandez G.E."/>
            <person name="Lomsadze A."/>
            <person name="Armour M."/>
            <person name="Olukolu B."/>
            <person name="Poorten T."/>
            <person name="Britton C."/>
            <person name="Davik J."/>
            <person name="Ashrafi H."/>
            <person name="Aiden E.L."/>
            <person name="Borodovsky M."/>
            <person name="Worthington M."/>
        </authorList>
    </citation>
    <scope>NUCLEOTIDE SEQUENCE [LARGE SCALE GENOMIC DNA]</scope>
    <source>
        <strain evidence="1">PI 553951</strain>
    </source>
</reference>
<dbReference type="EMBL" id="JBEDUW010000003">
    <property type="protein sequence ID" value="KAK9937483.1"/>
    <property type="molecule type" value="Genomic_DNA"/>
</dbReference>
<protein>
    <submittedName>
        <fullName evidence="1">Uncharacterized protein</fullName>
    </submittedName>
</protein>
<keyword evidence="2" id="KW-1185">Reference proteome</keyword>